<dbReference type="InterPro" id="IPR026960">
    <property type="entry name" value="RVT-Znf"/>
</dbReference>
<evidence type="ECO:0000313" key="2">
    <source>
        <dbReference type="Proteomes" id="UP000504610"/>
    </source>
</evidence>
<dbReference type="KEGG" id="rsz:108830449"/>
<reference evidence="3" key="2">
    <citation type="submission" date="2025-08" db="UniProtKB">
        <authorList>
            <consortium name="RefSeq"/>
        </authorList>
    </citation>
    <scope>IDENTIFICATION</scope>
    <source>
        <tissue evidence="3">Leaf</tissue>
    </source>
</reference>
<feature type="domain" description="Reverse transcriptase zinc-binding" evidence="1">
    <location>
        <begin position="101"/>
        <end position="185"/>
    </location>
</feature>
<sequence length="200" mass="22888">MVVCEVGRGTNASFWHDKWTNRGPLIDLTGPRGPGVTVLHVDAVVADALRDGNWWVNRSGSRNRLITLVRKCLPEAAPILSSEVEDIYLWKPGNRGASTAFSAAHTWEALHPQGEQVFWHRQVWFQGRIPKHMFITWVIARNRLGTRDRLRGWGLQVPSTCILCNVADETRQHFFFDCSYSSEIWSFFCSRLQLIPPVLF</sequence>
<dbReference type="OrthoDB" id="1744683at2759"/>
<proteinExistence type="predicted"/>
<keyword evidence="2" id="KW-1185">Reference proteome</keyword>
<dbReference type="Pfam" id="PF13966">
    <property type="entry name" value="zf-RVT"/>
    <property type="match status" value="1"/>
</dbReference>
<accession>A0A6J0LHR5</accession>
<dbReference type="AlphaFoldDB" id="A0A6J0LHR5"/>
<protein>
    <submittedName>
        <fullName evidence="3">Uncharacterized protein LOC108830449</fullName>
    </submittedName>
</protein>
<dbReference type="RefSeq" id="XP_018459552.1">
    <property type="nucleotide sequence ID" value="XM_018604050.1"/>
</dbReference>
<dbReference type="GeneID" id="108830449"/>
<evidence type="ECO:0000259" key="1">
    <source>
        <dbReference type="Pfam" id="PF13966"/>
    </source>
</evidence>
<dbReference type="PANTHER" id="PTHR33116">
    <property type="entry name" value="REVERSE TRANSCRIPTASE ZINC-BINDING DOMAIN-CONTAINING PROTEIN-RELATED-RELATED"/>
    <property type="match status" value="1"/>
</dbReference>
<dbReference type="PANTHER" id="PTHR33116:SF80">
    <property type="entry name" value="REVERSE TRANSCRIPTASE ZINC-BINDING DOMAIN-CONTAINING PROTEIN"/>
    <property type="match status" value="1"/>
</dbReference>
<name>A0A6J0LHR5_RAPSA</name>
<organism evidence="2 3">
    <name type="scientific">Raphanus sativus</name>
    <name type="common">Radish</name>
    <name type="synonym">Raphanus raphanistrum var. sativus</name>
    <dbReference type="NCBI Taxonomy" id="3726"/>
    <lineage>
        <taxon>Eukaryota</taxon>
        <taxon>Viridiplantae</taxon>
        <taxon>Streptophyta</taxon>
        <taxon>Embryophyta</taxon>
        <taxon>Tracheophyta</taxon>
        <taxon>Spermatophyta</taxon>
        <taxon>Magnoliopsida</taxon>
        <taxon>eudicotyledons</taxon>
        <taxon>Gunneridae</taxon>
        <taxon>Pentapetalae</taxon>
        <taxon>rosids</taxon>
        <taxon>malvids</taxon>
        <taxon>Brassicales</taxon>
        <taxon>Brassicaceae</taxon>
        <taxon>Brassiceae</taxon>
        <taxon>Raphanus</taxon>
    </lineage>
</organism>
<reference evidence="2" key="1">
    <citation type="journal article" date="2019" name="Database">
        <title>The radish genome database (RadishGD): an integrated information resource for radish genomics.</title>
        <authorList>
            <person name="Yu H.J."/>
            <person name="Baek S."/>
            <person name="Lee Y.J."/>
            <person name="Cho A."/>
            <person name="Mun J.H."/>
        </authorList>
    </citation>
    <scope>NUCLEOTIDE SEQUENCE [LARGE SCALE GENOMIC DNA]</scope>
    <source>
        <strain evidence="2">cv. WK10039</strain>
    </source>
</reference>
<gene>
    <name evidence="3" type="primary">LOC108830449</name>
</gene>
<dbReference type="Proteomes" id="UP000504610">
    <property type="component" value="Chromosome 2"/>
</dbReference>
<evidence type="ECO:0000313" key="3">
    <source>
        <dbReference type="RefSeq" id="XP_018459552.1"/>
    </source>
</evidence>